<feature type="compositionally biased region" description="Low complexity" evidence="5">
    <location>
        <begin position="269"/>
        <end position="279"/>
    </location>
</feature>
<feature type="region of interest" description="Disordered" evidence="5">
    <location>
        <begin position="251"/>
        <end position="279"/>
    </location>
</feature>
<evidence type="ECO:0000256" key="5">
    <source>
        <dbReference type="SAM" id="MobiDB-lite"/>
    </source>
</evidence>
<dbReference type="CDD" id="cd16343">
    <property type="entry name" value="LMWPTP"/>
    <property type="match status" value="1"/>
</dbReference>
<evidence type="ECO:0000256" key="3">
    <source>
        <dbReference type="ARBA" id="ARBA00022912"/>
    </source>
</evidence>
<organism evidence="7 8">
    <name type="scientific">Ogataea polymorpha</name>
    <dbReference type="NCBI Taxonomy" id="460523"/>
    <lineage>
        <taxon>Eukaryota</taxon>
        <taxon>Fungi</taxon>
        <taxon>Dikarya</taxon>
        <taxon>Ascomycota</taxon>
        <taxon>Saccharomycotina</taxon>
        <taxon>Pichiomycetes</taxon>
        <taxon>Pichiales</taxon>
        <taxon>Pichiaceae</taxon>
        <taxon>Ogataea</taxon>
    </lineage>
</organism>
<dbReference type="InterPro" id="IPR036196">
    <property type="entry name" value="Ptyr_pPase_sf"/>
</dbReference>
<evidence type="ECO:0000256" key="1">
    <source>
        <dbReference type="ARBA" id="ARBA00011063"/>
    </source>
</evidence>
<gene>
    <name evidence="7" type="ORF">OGATHE_006744</name>
</gene>
<dbReference type="AlphaFoldDB" id="A0A9P8NQ65"/>
<dbReference type="PANTHER" id="PTHR11717:SF7">
    <property type="entry name" value="LOW MOLECULAR WEIGHT PHOSPHOTYROSINE PROTEIN PHOSPHATASE"/>
    <property type="match status" value="1"/>
</dbReference>
<evidence type="ECO:0000259" key="6">
    <source>
        <dbReference type="SMART" id="SM00226"/>
    </source>
</evidence>
<evidence type="ECO:0000256" key="4">
    <source>
        <dbReference type="PIRSR" id="PIRSR617867-1"/>
    </source>
</evidence>
<comment type="similarity">
    <text evidence="1">Belongs to the low molecular weight phosphotyrosine protein phosphatase family.</text>
</comment>
<reference evidence="7" key="1">
    <citation type="journal article" date="2021" name="Open Biol.">
        <title>Shared evolutionary footprints suggest mitochondrial oxidative damage underlies multiple complex I losses in fungi.</title>
        <authorList>
            <person name="Schikora-Tamarit M.A."/>
            <person name="Marcet-Houben M."/>
            <person name="Nosek J."/>
            <person name="Gabaldon T."/>
        </authorList>
    </citation>
    <scope>NUCLEOTIDE SEQUENCE</scope>
    <source>
        <strain evidence="7">NCAIM Y.01608</strain>
    </source>
</reference>
<feature type="active site" description="Proton donor" evidence="4">
    <location>
        <position position="110"/>
    </location>
</feature>
<reference evidence="7" key="2">
    <citation type="submission" date="2021-01" db="EMBL/GenBank/DDBJ databases">
        <authorList>
            <person name="Schikora-Tamarit M.A."/>
        </authorList>
    </citation>
    <scope>NUCLEOTIDE SEQUENCE</scope>
    <source>
        <strain evidence="7">NCAIM Y.01608</strain>
    </source>
</reference>
<keyword evidence="8" id="KW-1185">Reference proteome</keyword>
<name>A0A9P8NQ65_9ASCO</name>
<proteinExistence type="inferred from homology"/>
<evidence type="ECO:0000256" key="2">
    <source>
        <dbReference type="ARBA" id="ARBA00022801"/>
    </source>
</evidence>
<dbReference type="InterPro" id="IPR050438">
    <property type="entry name" value="LMW_PTPase"/>
</dbReference>
<dbReference type="EMBL" id="JAEUBD010001571">
    <property type="protein sequence ID" value="KAH3659018.1"/>
    <property type="molecule type" value="Genomic_DNA"/>
</dbReference>
<keyword evidence="3" id="KW-0904">Protein phosphatase</keyword>
<dbReference type="PRINTS" id="PR00719">
    <property type="entry name" value="LMWPTPASE"/>
</dbReference>
<dbReference type="GO" id="GO:0004725">
    <property type="term" value="F:protein tyrosine phosphatase activity"/>
    <property type="evidence" value="ECO:0007669"/>
    <property type="project" value="InterPro"/>
</dbReference>
<dbReference type="SMART" id="SM00226">
    <property type="entry name" value="LMWPc"/>
    <property type="match status" value="1"/>
</dbReference>
<keyword evidence="2" id="KW-0378">Hydrolase</keyword>
<comment type="caution">
    <text evidence="7">The sequence shown here is derived from an EMBL/GenBank/DDBJ whole genome shotgun (WGS) entry which is preliminary data.</text>
</comment>
<dbReference type="Proteomes" id="UP000788993">
    <property type="component" value="Unassembled WGS sequence"/>
</dbReference>
<dbReference type="Gene3D" id="3.40.50.2300">
    <property type="match status" value="1"/>
</dbReference>
<dbReference type="SUPFAM" id="SSF52788">
    <property type="entry name" value="Phosphotyrosine protein phosphatases I"/>
    <property type="match status" value="1"/>
</dbReference>
<dbReference type="InterPro" id="IPR017867">
    <property type="entry name" value="Tyr_phospatase_low_mol_wt"/>
</dbReference>
<dbReference type="PANTHER" id="PTHR11717">
    <property type="entry name" value="LOW MOLECULAR WEIGHT PROTEIN TYROSINE PHOSPHATASE"/>
    <property type="match status" value="1"/>
</dbReference>
<feature type="domain" description="Phosphotyrosine protein phosphatase I" evidence="6">
    <location>
        <begin position="1"/>
        <end position="133"/>
    </location>
</feature>
<dbReference type="InterPro" id="IPR023485">
    <property type="entry name" value="Ptyr_pPase"/>
</dbReference>
<sequence>MAEAVFSQLVEQKGLSSIITKVDSFGTHSYHVGETPDQRTVATCEAHNVPINHRAQQIKPQHFNEFDYILCMDNYNLRSLEHKRPSGSKAKVCLFGEWKEDPKLEKIVDDPYYGGRDGFEECYRQSVLSLVLSDGWGSPVETDGEARPFSAAGSPVLTTEAYLSFGVVELDAAGVRLAARTRGELVWLFWDSCGSWWLADGIRLDGAAVAAGAGTWCKWSGAEPWLAEDVVGSTLCVLVLDFLVVDLDSLSSRSSSSSSSWPAGTTWKPSSSSSSPSSS</sequence>
<feature type="compositionally biased region" description="Low complexity" evidence="5">
    <location>
        <begin position="251"/>
        <end position="260"/>
    </location>
</feature>
<accession>A0A9P8NQ65</accession>
<dbReference type="Pfam" id="PF01451">
    <property type="entry name" value="LMWPc"/>
    <property type="match status" value="1"/>
</dbReference>
<protein>
    <recommendedName>
        <fullName evidence="6">Phosphotyrosine protein phosphatase I domain-containing protein</fullName>
    </recommendedName>
</protein>
<evidence type="ECO:0000313" key="7">
    <source>
        <dbReference type="EMBL" id="KAH3659018.1"/>
    </source>
</evidence>
<evidence type="ECO:0000313" key="8">
    <source>
        <dbReference type="Proteomes" id="UP000788993"/>
    </source>
</evidence>